<feature type="domain" description="Fungal-type protein kinase" evidence="2">
    <location>
        <begin position="77"/>
        <end position="143"/>
    </location>
</feature>
<dbReference type="InterPro" id="IPR040976">
    <property type="entry name" value="Pkinase_fungal"/>
</dbReference>
<evidence type="ECO:0000259" key="2">
    <source>
        <dbReference type="Pfam" id="PF17667"/>
    </source>
</evidence>
<dbReference type="AlphaFoldDB" id="A0A9P5Y701"/>
<dbReference type="GO" id="GO:0004672">
    <property type="term" value="F:protein kinase activity"/>
    <property type="evidence" value="ECO:0007669"/>
    <property type="project" value="InterPro"/>
</dbReference>
<dbReference type="Pfam" id="PF17667">
    <property type="entry name" value="Pkinase_fungal"/>
    <property type="match status" value="2"/>
</dbReference>
<keyword evidence="4" id="KW-1185">Reference proteome</keyword>
<proteinExistence type="predicted"/>
<accession>A0A9P5Y701</accession>
<dbReference type="Proteomes" id="UP000807353">
    <property type="component" value="Unassembled WGS sequence"/>
</dbReference>
<sequence length="398" mass="45992">MRRSLDTHTAPVLLVADTSHYEKSDLPPPNRNPFIDTGPESQTSEQKYPFENTDVEATYIRGQIASYAGITLYLSFRTHLFTVFISGQYCRLIRWDRRGAVVTRRIDYTKEPKILFDFYHRFAQLTRTERGFDPTVTKIDQKSKEAKSAKRCFSRYSEDMRHCDGRVDAEFESKMELNPVLLKMTVVFEGVERSFIIPSPRFYLSCLSPFSRSTRRSLAYDPTAKGNGSPELLFMKDYWCEDSDHTAPEATIYKLLEQKGVKEHIAEMDVGGDIPGLKTRWQENTFGDFSLFPNSKTSNYSALQGHRIFLKTIAMDLTTFLKARWLVTCIADCMEAAQEALTRARVLHRDISVGNIMIVLKDKKERRGVLIDWDHCFIIRDNQSPPRMLRTSNFSHEI</sequence>
<feature type="region of interest" description="Disordered" evidence="1">
    <location>
        <begin position="21"/>
        <end position="48"/>
    </location>
</feature>
<evidence type="ECO:0000313" key="3">
    <source>
        <dbReference type="EMBL" id="KAF9463849.1"/>
    </source>
</evidence>
<dbReference type="SUPFAM" id="SSF56112">
    <property type="entry name" value="Protein kinase-like (PK-like)"/>
    <property type="match status" value="1"/>
</dbReference>
<feature type="domain" description="Fungal-type protein kinase" evidence="2">
    <location>
        <begin position="290"/>
        <end position="382"/>
    </location>
</feature>
<evidence type="ECO:0000256" key="1">
    <source>
        <dbReference type="SAM" id="MobiDB-lite"/>
    </source>
</evidence>
<dbReference type="InterPro" id="IPR008266">
    <property type="entry name" value="Tyr_kinase_AS"/>
</dbReference>
<dbReference type="EMBL" id="MU150258">
    <property type="protein sequence ID" value="KAF9463849.1"/>
    <property type="molecule type" value="Genomic_DNA"/>
</dbReference>
<dbReference type="OrthoDB" id="3271139at2759"/>
<gene>
    <name evidence="3" type="ORF">BDZ94DRAFT_1257588</name>
</gene>
<name>A0A9P5Y701_9AGAR</name>
<dbReference type="PROSITE" id="PS00109">
    <property type="entry name" value="PROTEIN_KINASE_TYR"/>
    <property type="match status" value="1"/>
</dbReference>
<reference evidence="3" key="1">
    <citation type="submission" date="2020-11" db="EMBL/GenBank/DDBJ databases">
        <authorList>
            <consortium name="DOE Joint Genome Institute"/>
            <person name="Ahrendt S."/>
            <person name="Riley R."/>
            <person name="Andreopoulos W."/>
            <person name="Labutti K."/>
            <person name="Pangilinan J."/>
            <person name="Ruiz-Duenas F.J."/>
            <person name="Barrasa J.M."/>
            <person name="Sanchez-Garcia M."/>
            <person name="Camarero S."/>
            <person name="Miyauchi S."/>
            <person name="Serrano A."/>
            <person name="Linde D."/>
            <person name="Babiker R."/>
            <person name="Drula E."/>
            <person name="Ayuso-Fernandez I."/>
            <person name="Pacheco R."/>
            <person name="Padilla G."/>
            <person name="Ferreira P."/>
            <person name="Barriuso J."/>
            <person name="Kellner H."/>
            <person name="Castanera R."/>
            <person name="Alfaro M."/>
            <person name="Ramirez L."/>
            <person name="Pisabarro A.G."/>
            <person name="Kuo A."/>
            <person name="Tritt A."/>
            <person name="Lipzen A."/>
            <person name="He G."/>
            <person name="Yan M."/>
            <person name="Ng V."/>
            <person name="Cullen D."/>
            <person name="Martin F."/>
            <person name="Rosso M.-N."/>
            <person name="Henrissat B."/>
            <person name="Hibbett D."/>
            <person name="Martinez A.T."/>
            <person name="Grigoriev I.V."/>
        </authorList>
    </citation>
    <scope>NUCLEOTIDE SEQUENCE</scope>
    <source>
        <strain evidence="3">CBS 247.69</strain>
    </source>
</reference>
<evidence type="ECO:0000313" key="4">
    <source>
        <dbReference type="Proteomes" id="UP000807353"/>
    </source>
</evidence>
<comment type="caution">
    <text evidence="3">The sequence shown here is derived from an EMBL/GenBank/DDBJ whole genome shotgun (WGS) entry which is preliminary data.</text>
</comment>
<protein>
    <recommendedName>
        <fullName evidence="2">Fungal-type protein kinase domain-containing protein</fullName>
    </recommendedName>
</protein>
<dbReference type="InterPro" id="IPR011009">
    <property type="entry name" value="Kinase-like_dom_sf"/>
</dbReference>
<organism evidence="3 4">
    <name type="scientific">Collybia nuda</name>
    <dbReference type="NCBI Taxonomy" id="64659"/>
    <lineage>
        <taxon>Eukaryota</taxon>
        <taxon>Fungi</taxon>
        <taxon>Dikarya</taxon>
        <taxon>Basidiomycota</taxon>
        <taxon>Agaricomycotina</taxon>
        <taxon>Agaricomycetes</taxon>
        <taxon>Agaricomycetidae</taxon>
        <taxon>Agaricales</taxon>
        <taxon>Tricholomatineae</taxon>
        <taxon>Clitocybaceae</taxon>
        <taxon>Collybia</taxon>
    </lineage>
</organism>